<proteinExistence type="predicted"/>
<protein>
    <submittedName>
        <fullName evidence="2">Idp1 protein</fullName>
    </submittedName>
</protein>
<evidence type="ECO:0000256" key="1">
    <source>
        <dbReference type="SAM" id="Phobius"/>
    </source>
</evidence>
<dbReference type="OrthoDB" id="430682at2759"/>
<evidence type="ECO:0000313" key="2">
    <source>
        <dbReference type="EMBL" id="CAE7775288.1"/>
    </source>
</evidence>
<accession>A0A812YFK7</accession>
<gene>
    <name evidence="2" type="primary">idp1</name>
    <name evidence="2" type="ORF">SPIL2461_LOCUS22936</name>
</gene>
<feature type="transmembrane region" description="Helical" evidence="1">
    <location>
        <begin position="560"/>
        <end position="586"/>
    </location>
</feature>
<reference evidence="2" key="1">
    <citation type="submission" date="2021-02" db="EMBL/GenBank/DDBJ databases">
        <authorList>
            <person name="Dougan E. K."/>
            <person name="Rhodes N."/>
            <person name="Thang M."/>
            <person name="Chan C."/>
        </authorList>
    </citation>
    <scope>NUCLEOTIDE SEQUENCE</scope>
</reference>
<comment type="caution">
    <text evidence="2">The sequence shown here is derived from an EMBL/GenBank/DDBJ whole genome shotgun (WGS) entry which is preliminary data.</text>
</comment>
<keyword evidence="3" id="KW-1185">Reference proteome</keyword>
<dbReference type="Gene3D" id="1.50.10.10">
    <property type="match status" value="1"/>
</dbReference>
<organism evidence="2 3">
    <name type="scientific">Symbiodinium pilosum</name>
    <name type="common">Dinoflagellate</name>
    <dbReference type="NCBI Taxonomy" id="2952"/>
    <lineage>
        <taxon>Eukaryota</taxon>
        <taxon>Sar</taxon>
        <taxon>Alveolata</taxon>
        <taxon>Dinophyceae</taxon>
        <taxon>Suessiales</taxon>
        <taxon>Symbiodiniaceae</taxon>
        <taxon>Symbiodinium</taxon>
    </lineage>
</organism>
<dbReference type="SUPFAM" id="SSF48208">
    <property type="entry name" value="Six-hairpin glycosidases"/>
    <property type="match status" value="1"/>
</dbReference>
<sequence>MCELSAAGGSCQDDEGFQCGGGQYPCLPHWKFGEDLTRVVGRGAAPDGDIDALTGMLLAVLALEGTDREPDWLEEVGQWAYDTCKQFYLSSTVPSPSGSHQIVKLGSCWGGWGTQGQNPSYHAPGIYRLCRDYMSKHDSRYGGSSTEGDRFETKWETLIATTYKMLSATQCPSTGLVPNWAQVFEEGRRLRAQTGFSGSGTPGAEYGAEASRTIWRVVVDFVLYPSEAGSAAQFLEPVATHLGKKESSGRWASSLDIDGACLVETIHPGWQVNMFMAAPTFASLVCPASGLGNSRQQELIDSAGRLLATQRIRDYYSGSWVAISTMTLNGDLAKAAANARLGAAQSSRSVDSFQKLTCFELMAWQDGEADFLSCKGTDLGLSGVPSDCGAVQSSAVQAKSPPSSESWDLLQGFVSFDTGIMWLDFGVVLRCMRMWATSGVALEGEELKPEDPMVMAGPSPKAGIALQGLKGLRFKGTNIYYPHPEGKKPWCFVGELNLGLVVPQAFAPTPVQPRPFMPQARPQFEANVESRHPDTEPQLSMVAPRALPRDIIIGCPQATVAGALMAGLLCGMISTLAMVVCTSWYLTRRANRELPTWFPDFVKYPFENFYAEDRQL</sequence>
<name>A0A812YFK7_SYMPI</name>
<keyword evidence="1" id="KW-0472">Membrane</keyword>
<dbReference type="GO" id="GO:0005975">
    <property type="term" value="P:carbohydrate metabolic process"/>
    <property type="evidence" value="ECO:0007669"/>
    <property type="project" value="InterPro"/>
</dbReference>
<dbReference type="InterPro" id="IPR008928">
    <property type="entry name" value="6-hairpin_glycosidase_sf"/>
</dbReference>
<keyword evidence="1" id="KW-0812">Transmembrane</keyword>
<evidence type="ECO:0000313" key="3">
    <source>
        <dbReference type="Proteomes" id="UP000649617"/>
    </source>
</evidence>
<feature type="non-terminal residue" evidence="2">
    <location>
        <position position="616"/>
    </location>
</feature>
<dbReference type="InterPro" id="IPR012341">
    <property type="entry name" value="6hp_glycosidase-like_sf"/>
</dbReference>
<dbReference type="EMBL" id="CAJNIZ010047755">
    <property type="protein sequence ID" value="CAE7775288.1"/>
    <property type="molecule type" value="Genomic_DNA"/>
</dbReference>
<keyword evidence="1" id="KW-1133">Transmembrane helix</keyword>
<dbReference type="Proteomes" id="UP000649617">
    <property type="component" value="Unassembled WGS sequence"/>
</dbReference>
<dbReference type="AlphaFoldDB" id="A0A812YFK7"/>